<dbReference type="Pfam" id="PF13178">
    <property type="entry name" value="DUF4005"/>
    <property type="match status" value="1"/>
</dbReference>
<feature type="compositionally biased region" description="Basic and acidic residues" evidence="4">
    <location>
        <begin position="466"/>
        <end position="493"/>
    </location>
</feature>
<dbReference type="CDD" id="cd23767">
    <property type="entry name" value="IQCD"/>
    <property type="match status" value="1"/>
</dbReference>
<reference evidence="6 7" key="1">
    <citation type="journal article" date="2024" name="Plant J.">
        <title>Genome sequences and population genomics reveal climatic adaptation and genomic divergence between two closely related sweetgum species.</title>
        <authorList>
            <person name="Xu W.Q."/>
            <person name="Ren C.Q."/>
            <person name="Zhang X.Y."/>
            <person name="Comes H.P."/>
            <person name="Liu X.H."/>
            <person name="Li Y.G."/>
            <person name="Kettle C.J."/>
            <person name="Jalonen R."/>
            <person name="Gaisberger H."/>
            <person name="Ma Y.Z."/>
            <person name="Qiu Y.X."/>
        </authorList>
    </citation>
    <scope>NUCLEOTIDE SEQUENCE [LARGE SCALE GENOMIC DNA]</scope>
    <source>
        <strain evidence="6">Hangzhou</strain>
    </source>
</reference>
<protein>
    <recommendedName>
        <fullName evidence="5">DUF4005 domain-containing protein</fullName>
    </recommendedName>
</protein>
<comment type="similarity">
    <text evidence="2">Belongs to the IQD family.</text>
</comment>
<dbReference type="AlphaFoldDB" id="A0AAP0NFI9"/>
<dbReference type="EMBL" id="JBBPBK010000013">
    <property type="protein sequence ID" value="KAK9271823.1"/>
    <property type="molecule type" value="Genomic_DNA"/>
</dbReference>
<comment type="subunit">
    <text evidence="3">Binds to multiple calmodulin (CaM) in the presence of Ca(2+) and CaM-like proteins.</text>
</comment>
<feature type="compositionally biased region" description="Polar residues" evidence="4">
    <location>
        <begin position="297"/>
        <end position="307"/>
    </location>
</feature>
<comment type="caution">
    <text evidence="6">The sequence shown here is derived from an EMBL/GenBank/DDBJ whole genome shotgun (WGS) entry which is preliminary data.</text>
</comment>
<feature type="compositionally biased region" description="Basic and acidic residues" evidence="4">
    <location>
        <begin position="580"/>
        <end position="603"/>
    </location>
</feature>
<keyword evidence="7" id="KW-1185">Reference proteome</keyword>
<proteinExistence type="inferred from homology"/>
<dbReference type="GO" id="GO:0005516">
    <property type="term" value="F:calmodulin binding"/>
    <property type="evidence" value="ECO:0007669"/>
    <property type="project" value="UniProtKB-KW"/>
</dbReference>
<dbReference type="PANTHER" id="PTHR32295">
    <property type="entry name" value="IQ-DOMAIN 5-RELATED"/>
    <property type="match status" value="1"/>
</dbReference>
<dbReference type="InterPro" id="IPR025064">
    <property type="entry name" value="DUF4005"/>
</dbReference>
<feature type="region of interest" description="Disordered" evidence="4">
    <location>
        <begin position="462"/>
        <end position="603"/>
    </location>
</feature>
<feature type="region of interest" description="Disordered" evidence="4">
    <location>
        <begin position="348"/>
        <end position="441"/>
    </location>
</feature>
<sequence>MGKTPGKWIKTVLFGKKSSKSNLSKKAQTEREAFIVAKAPSSVLDVNPPLISAPVFHTTDRSGENSGLEKGTTGNLPHDAGALLPQSQAADTKGTMGLGSPNDAEMHREEQAATKVQAALRGYLARRAFFALKGIIRLQALIRGHLVRRQAVATLRCVQGIVKLQALVRGRRVRLSDAALEVHKRCSLGKLLNAKLVDSSKVVGSTRLQKLSKNAFISKLLASLPTAMPLSLQYDPVESNSAWNWLERWSLTRFWEPLKQPKRVQDSKSQRKQVNNRSVETEPGRPKRGVRRVPTVHTDNNPLLSTSEYEKPKSNLRKALSHQAESVQDNPQYELERVKRNLRKVSVSMTEANERSEAVTEKPKQKPKKVSSSPAPEVSEQIMDDNDSSEAVTEKPKQKPKKVPSSPAPDVSEQVMDDSSEKTGDPAVMMSKEPETEIPPKALAVDEPVDVLHNECPAVELNPIERSGKDENVSMVNEELHSMEDQTSKENQRTRRRRSLPSKQEYPENGSQNTPTLPSYMAATESAKAKLRGQGSPRFGQDGAENGFIRRHSLPSSTNGKLSSLSPRIQRLAQSSGRGPKSDRSLLSSRDGHEKVIQAEWRR</sequence>
<dbReference type="SMART" id="SM00015">
    <property type="entry name" value="IQ"/>
    <property type="match status" value="2"/>
</dbReference>
<gene>
    <name evidence="6" type="ORF">L1049_002188</name>
</gene>
<feature type="compositionally biased region" description="Low complexity" evidence="4">
    <location>
        <begin position="370"/>
        <end position="381"/>
    </location>
</feature>
<feature type="compositionally biased region" description="Basic and acidic residues" evidence="4">
    <location>
        <begin position="352"/>
        <end position="364"/>
    </location>
</feature>
<dbReference type="PROSITE" id="PS50096">
    <property type="entry name" value="IQ"/>
    <property type="match status" value="2"/>
</dbReference>
<feature type="region of interest" description="Disordered" evidence="4">
    <location>
        <begin position="55"/>
        <end position="82"/>
    </location>
</feature>
<evidence type="ECO:0000313" key="7">
    <source>
        <dbReference type="Proteomes" id="UP001415857"/>
    </source>
</evidence>
<feature type="compositionally biased region" description="Polar residues" evidence="4">
    <location>
        <begin position="554"/>
        <end position="577"/>
    </location>
</feature>
<name>A0AAP0NFI9_LIQFO</name>
<dbReference type="Proteomes" id="UP001415857">
    <property type="component" value="Unassembled WGS sequence"/>
</dbReference>
<accession>A0AAP0NFI9</accession>
<evidence type="ECO:0000256" key="2">
    <source>
        <dbReference type="ARBA" id="ARBA00024341"/>
    </source>
</evidence>
<keyword evidence="1" id="KW-0112">Calmodulin-binding</keyword>
<evidence type="ECO:0000313" key="6">
    <source>
        <dbReference type="EMBL" id="KAK9271823.1"/>
    </source>
</evidence>
<feature type="domain" description="DUF4005" evidence="5">
    <location>
        <begin position="487"/>
        <end position="575"/>
    </location>
</feature>
<dbReference type="PANTHER" id="PTHR32295:SF281">
    <property type="entry name" value="PROTEIN IQ-DOMAIN 31"/>
    <property type="match status" value="1"/>
</dbReference>
<evidence type="ECO:0000259" key="5">
    <source>
        <dbReference type="Pfam" id="PF13178"/>
    </source>
</evidence>
<feature type="region of interest" description="Disordered" evidence="4">
    <location>
        <begin position="260"/>
        <end position="335"/>
    </location>
</feature>
<evidence type="ECO:0000256" key="1">
    <source>
        <dbReference type="ARBA" id="ARBA00022860"/>
    </source>
</evidence>
<evidence type="ECO:0000256" key="3">
    <source>
        <dbReference type="ARBA" id="ARBA00024378"/>
    </source>
</evidence>
<organism evidence="6 7">
    <name type="scientific">Liquidambar formosana</name>
    <name type="common">Formosan gum</name>
    <dbReference type="NCBI Taxonomy" id="63359"/>
    <lineage>
        <taxon>Eukaryota</taxon>
        <taxon>Viridiplantae</taxon>
        <taxon>Streptophyta</taxon>
        <taxon>Embryophyta</taxon>
        <taxon>Tracheophyta</taxon>
        <taxon>Spermatophyta</taxon>
        <taxon>Magnoliopsida</taxon>
        <taxon>eudicotyledons</taxon>
        <taxon>Gunneridae</taxon>
        <taxon>Pentapetalae</taxon>
        <taxon>Saxifragales</taxon>
        <taxon>Altingiaceae</taxon>
        <taxon>Liquidambar</taxon>
    </lineage>
</organism>
<dbReference type="Pfam" id="PF00612">
    <property type="entry name" value="IQ"/>
    <property type="match status" value="2"/>
</dbReference>
<dbReference type="InterPro" id="IPR000048">
    <property type="entry name" value="IQ_motif_EF-hand-BS"/>
</dbReference>
<evidence type="ECO:0000256" key="4">
    <source>
        <dbReference type="SAM" id="MobiDB-lite"/>
    </source>
</evidence>